<dbReference type="VEuPathDB" id="AmoebaDB:DDB_G0289579"/>
<keyword evidence="2" id="KW-1185">Reference proteome</keyword>
<comment type="caution">
    <text evidence="1">The sequence shown here is derived from an EMBL/GenBank/DDBJ whole genome shotgun (WGS) entry which is preliminary data.</text>
</comment>
<evidence type="ECO:0000313" key="2">
    <source>
        <dbReference type="Proteomes" id="UP000002195"/>
    </source>
</evidence>
<dbReference type="FunCoup" id="Q54HB6">
    <property type="interactions" value="2"/>
</dbReference>
<dbReference type="KEGG" id="ddi:DDB_G0289579"/>
<proteinExistence type="predicted"/>
<dbReference type="AlphaFoldDB" id="Q54HB6"/>
<protein>
    <submittedName>
        <fullName evidence="1">Uncharacterized protein</fullName>
    </submittedName>
</protein>
<gene>
    <name evidence="1" type="ORF">DDB_G0289579</name>
</gene>
<dbReference type="PhylomeDB" id="Q54HB6"/>
<dbReference type="RefSeq" id="XP_636157.1">
    <property type="nucleotide sequence ID" value="XM_631065.1"/>
</dbReference>
<dbReference type="EMBL" id="AAFI02000145">
    <property type="protein sequence ID" value="EAL62656.1"/>
    <property type="molecule type" value="Genomic_DNA"/>
</dbReference>
<sequence length="164" mass="18584">MAAEINMVILAWDKYVLKKRNYNTTMIKCTCEKAGDIPNYAGHNVTKISDFKKALDALEYDNVFNKEGTIKEIGNVRIERTGFAIVNRRKWKTVEGHVIGVKGNSTISQVVFPNDLKDSFGDISSQLNLVNCIDNALYDSYISGKVHKVVHIYFLNMLVFKVKC</sequence>
<dbReference type="HOGENOM" id="CLU_137644_0_0_1"/>
<dbReference type="dictyBase" id="DDB_G0289579"/>
<dbReference type="GeneID" id="8627210"/>
<accession>Q54HB6</accession>
<dbReference type="PaxDb" id="44689-DDB0219462"/>
<dbReference type="Proteomes" id="UP000002195">
    <property type="component" value="Unassembled WGS sequence"/>
</dbReference>
<dbReference type="InParanoid" id="Q54HB6"/>
<name>Q54HB6_DICDI</name>
<dbReference type="PANTHER" id="PTHR34261:SF1">
    <property type="entry name" value="TUBULIN POLYMERIZATION-PROMOTING PROTEIN"/>
    <property type="match status" value="1"/>
</dbReference>
<organism evidence="1 2">
    <name type="scientific">Dictyostelium discoideum</name>
    <name type="common">Social amoeba</name>
    <dbReference type="NCBI Taxonomy" id="44689"/>
    <lineage>
        <taxon>Eukaryota</taxon>
        <taxon>Amoebozoa</taxon>
        <taxon>Evosea</taxon>
        <taxon>Eumycetozoa</taxon>
        <taxon>Dictyostelia</taxon>
        <taxon>Dictyosteliales</taxon>
        <taxon>Dictyosteliaceae</taxon>
        <taxon>Dictyostelium</taxon>
    </lineage>
</organism>
<evidence type="ECO:0000313" key="1">
    <source>
        <dbReference type="EMBL" id="EAL62656.1"/>
    </source>
</evidence>
<dbReference type="InterPro" id="IPR053358">
    <property type="entry name" value="Diff-assoc_signaling"/>
</dbReference>
<dbReference type="PANTHER" id="PTHR34261">
    <property type="entry name" value="APC REGULATOR OF WNT-SIGNALING PATHWAY-RELATED"/>
    <property type="match status" value="1"/>
</dbReference>
<reference evidence="1 2" key="1">
    <citation type="journal article" date="2005" name="Nature">
        <title>The genome of the social amoeba Dictyostelium discoideum.</title>
        <authorList>
            <consortium name="The Dictyostelium discoideum Sequencing Consortium"/>
            <person name="Eichinger L."/>
            <person name="Pachebat J.A."/>
            <person name="Glockner G."/>
            <person name="Rajandream M.A."/>
            <person name="Sucgang R."/>
            <person name="Berriman M."/>
            <person name="Song J."/>
            <person name="Olsen R."/>
            <person name="Szafranski K."/>
            <person name="Xu Q."/>
            <person name="Tunggal B."/>
            <person name="Kummerfeld S."/>
            <person name="Madera M."/>
            <person name="Konfortov B.A."/>
            <person name="Rivero F."/>
            <person name="Bankier A.T."/>
            <person name="Lehmann R."/>
            <person name="Hamlin N."/>
            <person name="Davies R."/>
            <person name="Gaudet P."/>
            <person name="Fey P."/>
            <person name="Pilcher K."/>
            <person name="Chen G."/>
            <person name="Saunders D."/>
            <person name="Sodergren E."/>
            <person name="Davis P."/>
            <person name="Kerhornou A."/>
            <person name="Nie X."/>
            <person name="Hall N."/>
            <person name="Anjard C."/>
            <person name="Hemphill L."/>
            <person name="Bason N."/>
            <person name="Farbrother P."/>
            <person name="Desany B."/>
            <person name="Just E."/>
            <person name="Morio T."/>
            <person name="Rost R."/>
            <person name="Churcher C."/>
            <person name="Cooper J."/>
            <person name="Haydock S."/>
            <person name="van Driessche N."/>
            <person name="Cronin A."/>
            <person name="Goodhead I."/>
            <person name="Muzny D."/>
            <person name="Mourier T."/>
            <person name="Pain A."/>
            <person name="Lu M."/>
            <person name="Harper D."/>
            <person name="Lindsay R."/>
            <person name="Hauser H."/>
            <person name="James K."/>
            <person name="Quiles M."/>
            <person name="Madan Babu M."/>
            <person name="Saito T."/>
            <person name="Buchrieser C."/>
            <person name="Wardroper A."/>
            <person name="Felder M."/>
            <person name="Thangavelu M."/>
            <person name="Johnson D."/>
            <person name="Knights A."/>
            <person name="Loulseged H."/>
            <person name="Mungall K."/>
            <person name="Oliver K."/>
            <person name="Price C."/>
            <person name="Quail M.A."/>
            <person name="Urushihara H."/>
            <person name="Hernandez J."/>
            <person name="Rabbinowitsch E."/>
            <person name="Steffen D."/>
            <person name="Sanders M."/>
            <person name="Ma J."/>
            <person name="Kohara Y."/>
            <person name="Sharp S."/>
            <person name="Simmonds M."/>
            <person name="Spiegler S."/>
            <person name="Tivey A."/>
            <person name="Sugano S."/>
            <person name="White B."/>
            <person name="Walker D."/>
            <person name="Woodward J."/>
            <person name="Winckler T."/>
            <person name="Tanaka Y."/>
            <person name="Shaulsky G."/>
            <person name="Schleicher M."/>
            <person name="Weinstock G."/>
            <person name="Rosenthal A."/>
            <person name="Cox E.C."/>
            <person name="Chisholm R.L."/>
            <person name="Gibbs R."/>
            <person name="Loomis W.F."/>
            <person name="Platzer M."/>
            <person name="Kay R.R."/>
            <person name="Williams J."/>
            <person name="Dear P.H."/>
            <person name="Noegel A.A."/>
            <person name="Barrell B."/>
            <person name="Kuspa A."/>
        </authorList>
    </citation>
    <scope>NUCLEOTIDE SEQUENCE [LARGE SCALE GENOMIC DNA]</scope>
    <source>
        <strain evidence="1 2">AX4</strain>
    </source>
</reference>